<reference evidence="1" key="1">
    <citation type="submission" date="2020-11" db="EMBL/GenBank/DDBJ databases">
        <title>Nocardioides sp. nov., isolated from Soil of Cynanchum wilfordii Hemsley rhizosphere.</title>
        <authorList>
            <person name="Lee J.-S."/>
            <person name="Suh M.K."/>
            <person name="Kim J.-S."/>
        </authorList>
    </citation>
    <scope>NUCLEOTIDE SEQUENCE</scope>
    <source>
        <strain evidence="1">KCTC 19275</strain>
    </source>
</reference>
<keyword evidence="2" id="KW-1185">Reference proteome</keyword>
<dbReference type="SUPFAM" id="SSF140453">
    <property type="entry name" value="EsxAB dimer-like"/>
    <property type="match status" value="1"/>
</dbReference>
<dbReference type="EMBL" id="JADKPN010000001">
    <property type="protein sequence ID" value="MBF4762326.1"/>
    <property type="molecule type" value="Genomic_DNA"/>
</dbReference>
<evidence type="ECO:0000313" key="1">
    <source>
        <dbReference type="EMBL" id="MBF4762326.1"/>
    </source>
</evidence>
<comment type="caution">
    <text evidence="1">The sequence shown here is derived from an EMBL/GenBank/DDBJ whole genome shotgun (WGS) entry which is preliminary data.</text>
</comment>
<name>A0A930YBQ2_9ACTN</name>
<dbReference type="Proteomes" id="UP000640489">
    <property type="component" value="Unassembled WGS sequence"/>
</dbReference>
<organism evidence="1 2">
    <name type="scientific">Nocardioides islandensis</name>
    <dbReference type="NCBI Taxonomy" id="433663"/>
    <lineage>
        <taxon>Bacteria</taxon>
        <taxon>Bacillati</taxon>
        <taxon>Actinomycetota</taxon>
        <taxon>Actinomycetes</taxon>
        <taxon>Propionibacteriales</taxon>
        <taxon>Nocardioidaceae</taxon>
        <taxon>Nocardioides</taxon>
    </lineage>
</organism>
<dbReference type="InterPro" id="IPR036689">
    <property type="entry name" value="ESAT-6-like_sf"/>
</dbReference>
<accession>A0A930YBQ2</accession>
<dbReference type="RefSeq" id="WP_194705455.1">
    <property type="nucleotide sequence ID" value="NZ_JADKPN010000001.1"/>
</dbReference>
<dbReference type="AlphaFoldDB" id="A0A930YBQ2"/>
<gene>
    <name evidence="1" type="ORF">ISU07_04240</name>
</gene>
<proteinExistence type="predicted"/>
<dbReference type="Gene3D" id="1.10.287.1060">
    <property type="entry name" value="ESAT-6-like"/>
    <property type="match status" value="1"/>
</dbReference>
<evidence type="ECO:0000313" key="2">
    <source>
        <dbReference type="Proteomes" id="UP000640489"/>
    </source>
</evidence>
<protein>
    <submittedName>
        <fullName evidence="1">WXG100 family type VII secretion target</fullName>
    </submittedName>
</protein>
<dbReference type="Pfam" id="PF06013">
    <property type="entry name" value="WXG100"/>
    <property type="match status" value="1"/>
</dbReference>
<dbReference type="InterPro" id="IPR010310">
    <property type="entry name" value="T7SS_ESAT-6-like"/>
</dbReference>
<sequence length="108" mass="12230">MAGDDPRVMDIDHDGIVRIGERINFAQSEFKKKAGELQTQLGNMHRDWQGDGGGAFGKLMIEWQDRQKTITDLLQRFEDSLTTTQKTSVEQDSTQAANMFALNKNLNQ</sequence>